<keyword evidence="1" id="KW-0812">Transmembrane</keyword>
<comment type="caution">
    <text evidence="2">The sequence shown here is derived from an EMBL/GenBank/DDBJ whole genome shotgun (WGS) entry which is preliminary data.</text>
</comment>
<evidence type="ECO:0000313" key="3">
    <source>
        <dbReference type="Proteomes" id="UP001234216"/>
    </source>
</evidence>
<evidence type="ECO:0000256" key="1">
    <source>
        <dbReference type="SAM" id="Phobius"/>
    </source>
</evidence>
<protein>
    <submittedName>
        <fullName evidence="2">Uncharacterized protein</fullName>
    </submittedName>
</protein>
<name>A0AAW8F4L3_9ACTN</name>
<keyword evidence="1" id="KW-1133">Transmembrane helix</keyword>
<dbReference type="Proteomes" id="UP001234216">
    <property type="component" value="Unassembled WGS sequence"/>
</dbReference>
<evidence type="ECO:0000313" key="2">
    <source>
        <dbReference type="EMBL" id="MDQ0905046.1"/>
    </source>
</evidence>
<dbReference type="EMBL" id="JAUSZV010000005">
    <property type="protein sequence ID" value="MDQ0905046.1"/>
    <property type="molecule type" value="Genomic_DNA"/>
</dbReference>
<organism evidence="2 3">
    <name type="scientific">Streptomyces canus</name>
    <dbReference type="NCBI Taxonomy" id="58343"/>
    <lineage>
        <taxon>Bacteria</taxon>
        <taxon>Bacillati</taxon>
        <taxon>Actinomycetota</taxon>
        <taxon>Actinomycetes</taxon>
        <taxon>Kitasatosporales</taxon>
        <taxon>Streptomycetaceae</taxon>
        <taxon>Streptomyces</taxon>
        <taxon>Streptomyces aurantiacus group</taxon>
    </lineage>
</organism>
<dbReference type="AlphaFoldDB" id="A0AAW8F4L3"/>
<sequence length="69" mass="7362">MDAYEDEPCAASLKAYRLRSEADDHNGAAVCEHRTKRLASWNGRAVIVGIAVTTVILAAVSVVVPGLPR</sequence>
<keyword evidence="1" id="KW-0472">Membrane</keyword>
<gene>
    <name evidence="2" type="ORF">QFZ22_001031</name>
</gene>
<accession>A0AAW8F4L3</accession>
<reference evidence="2" key="1">
    <citation type="submission" date="2023-07" db="EMBL/GenBank/DDBJ databases">
        <title>Comparative genomics of wheat-associated soil bacteria to identify genetic determinants of phenazine resistance.</title>
        <authorList>
            <person name="Mouncey N."/>
        </authorList>
    </citation>
    <scope>NUCLEOTIDE SEQUENCE</scope>
    <source>
        <strain evidence="2">V4I22</strain>
    </source>
</reference>
<feature type="transmembrane region" description="Helical" evidence="1">
    <location>
        <begin position="45"/>
        <end position="67"/>
    </location>
</feature>
<proteinExistence type="predicted"/>